<protein>
    <submittedName>
        <fullName evidence="1">Uu.00g045440.m01.CDS01</fullName>
    </submittedName>
</protein>
<comment type="caution">
    <text evidence="1">The sequence shown here is derived from an EMBL/GenBank/DDBJ whole genome shotgun (WGS) entry which is preliminary data.</text>
</comment>
<evidence type="ECO:0000313" key="2">
    <source>
        <dbReference type="Proteomes" id="UP001295740"/>
    </source>
</evidence>
<gene>
    <name evidence="1" type="ORF">KHLLAP_LOCUS2159</name>
</gene>
<sequence>MVHLYVACRSLYPNDPVWPDMGHFLQFQDLDNLFLGGLPGSMEEAYKKLLLASGVTASSFARNRRNADPELNSEKARPVSNPCMLDAIFAFWMSGGEFMTDDMILNLVGVISDPKTVAQKARQAGLSPKDEAELSKPWFKPDRPMTAILGNLTFYIMTESSDLYFDWYSFAESCSKMWDQIRESLREHTDDENASSVPNIMIVHILDEARKCQWLAEELKQDVATSLRQHAFGLVRSWEVFQERSRKGMKVSFGKNELLKDTKAWFGDQQLFRVTSKALGESPYPHMSRALVGRVYKNWPEDDLQRSAVIRMNLYPALRGISGAS</sequence>
<keyword evidence="2" id="KW-1185">Reference proteome</keyword>
<reference evidence="1" key="1">
    <citation type="submission" date="2023-10" db="EMBL/GenBank/DDBJ databases">
        <authorList>
            <person name="Hackl T."/>
        </authorList>
    </citation>
    <scope>NUCLEOTIDE SEQUENCE</scope>
</reference>
<dbReference type="AlphaFoldDB" id="A0AAI8YEB4"/>
<dbReference type="Proteomes" id="UP001295740">
    <property type="component" value="Unassembled WGS sequence"/>
</dbReference>
<name>A0AAI8YEB4_9PEZI</name>
<dbReference type="EMBL" id="CAUWAG010000003">
    <property type="protein sequence ID" value="CAJ2501691.1"/>
    <property type="molecule type" value="Genomic_DNA"/>
</dbReference>
<organism evidence="1 2">
    <name type="scientific">Anthostomella pinea</name>
    <dbReference type="NCBI Taxonomy" id="933095"/>
    <lineage>
        <taxon>Eukaryota</taxon>
        <taxon>Fungi</taxon>
        <taxon>Dikarya</taxon>
        <taxon>Ascomycota</taxon>
        <taxon>Pezizomycotina</taxon>
        <taxon>Sordariomycetes</taxon>
        <taxon>Xylariomycetidae</taxon>
        <taxon>Xylariales</taxon>
        <taxon>Xylariaceae</taxon>
        <taxon>Anthostomella</taxon>
    </lineage>
</organism>
<accession>A0AAI8YEB4</accession>
<proteinExistence type="predicted"/>
<evidence type="ECO:0000313" key="1">
    <source>
        <dbReference type="EMBL" id="CAJ2501691.1"/>
    </source>
</evidence>